<dbReference type="GO" id="GO:0003677">
    <property type="term" value="F:DNA binding"/>
    <property type="evidence" value="ECO:0007669"/>
    <property type="project" value="TreeGrafter"/>
</dbReference>
<evidence type="ECO:0000256" key="4">
    <source>
        <dbReference type="PIRSR" id="PIRSR602081-1"/>
    </source>
</evidence>
<dbReference type="PANTHER" id="PTHR11455">
    <property type="entry name" value="CRYPTOCHROME"/>
    <property type="match status" value="1"/>
</dbReference>
<dbReference type="InterPro" id="IPR002081">
    <property type="entry name" value="Cryptochrome/DNA_photolyase_1"/>
</dbReference>
<dbReference type="InterPro" id="IPR036155">
    <property type="entry name" value="Crypto/Photolyase_N_sf"/>
</dbReference>
<gene>
    <name evidence="7" type="ORF">N780_16995</name>
</gene>
<dbReference type="GO" id="GO:0071949">
    <property type="term" value="F:FAD binding"/>
    <property type="evidence" value="ECO:0007669"/>
    <property type="project" value="TreeGrafter"/>
</dbReference>
<organism evidence="7 8">
    <name type="scientific">Pontibacillus chungwhensis BH030062</name>
    <dbReference type="NCBI Taxonomy" id="1385513"/>
    <lineage>
        <taxon>Bacteria</taxon>
        <taxon>Bacillati</taxon>
        <taxon>Bacillota</taxon>
        <taxon>Bacilli</taxon>
        <taxon>Bacillales</taxon>
        <taxon>Bacillaceae</taxon>
        <taxon>Pontibacillus</taxon>
    </lineage>
</organism>
<comment type="cofactor">
    <cofactor evidence="4">
        <name>FAD</name>
        <dbReference type="ChEBI" id="CHEBI:57692"/>
    </cofactor>
    <text evidence="4">Binds 1 FAD per subunit.</text>
</comment>
<dbReference type="PRINTS" id="PR00147">
    <property type="entry name" value="DNAPHOTLYASE"/>
</dbReference>
<dbReference type="SUPFAM" id="SSF48173">
    <property type="entry name" value="Cryptochrome/photolyase FAD-binding domain"/>
    <property type="match status" value="1"/>
</dbReference>
<evidence type="ECO:0000256" key="1">
    <source>
        <dbReference type="ARBA" id="ARBA00022630"/>
    </source>
</evidence>
<dbReference type="InterPro" id="IPR014729">
    <property type="entry name" value="Rossmann-like_a/b/a_fold"/>
</dbReference>
<evidence type="ECO:0000313" key="7">
    <source>
        <dbReference type="EMBL" id="KGP90978.1"/>
    </source>
</evidence>
<feature type="binding site" evidence="4">
    <location>
        <position position="215"/>
    </location>
    <ligand>
        <name>FAD</name>
        <dbReference type="ChEBI" id="CHEBI:57692"/>
    </ligand>
</feature>
<dbReference type="RefSeq" id="WP_052115025.1">
    <property type="nucleotide sequence ID" value="NZ_AVBG01000008.1"/>
</dbReference>
<dbReference type="GO" id="GO:0009416">
    <property type="term" value="P:response to light stimulus"/>
    <property type="evidence" value="ECO:0007669"/>
    <property type="project" value="TreeGrafter"/>
</dbReference>
<protein>
    <submittedName>
        <fullName evidence="7">Deoxyribodipyrimidine photolyase</fullName>
    </submittedName>
</protein>
<dbReference type="GO" id="GO:0006139">
    <property type="term" value="P:nucleobase-containing compound metabolic process"/>
    <property type="evidence" value="ECO:0007669"/>
    <property type="project" value="UniProtKB-ARBA"/>
</dbReference>
<evidence type="ECO:0000313" key="8">
    <source>
        <dbReference type="Proteomes" id="UP000030153"/>
    </source>
</evidence>
<comment type="similarity">
    <text evidence="5">Belongs to the DNA photolyase family.</text>
</comment>
<dbReference type="InterPro" id="IPR018394">
    <property type="entry name" value="DNA_photolyase_1_CS_C"/>
</dbReference>
<name>A0A0A2UW59_9BACI</name>
<dbReference type="Gene3D" id="1.10.579.10">
    <property type="entry name" value="DNA Cyclobutane Dipyrimidine Photolyase, subunit A, domain 3"/>
    <property type="match status" value="1"/>
</dbReference>
<dbReference type="STRING" id="1385513.N780_16995"/>
<dbReference type="SUPFAM" id="SSF52425">
    <property type="entry name" value="Cryptochrome/photolyase, N-terminal domain"/>
    <property type="match status" value="1"/>
</dbReference>
<dbReference type="Proteomes" id="UP000030153">
    <property type="component" value="Unassembled WGS sequence"/>
</dbReference>
<reference evidence="7 8" key="1">
    <citation type="submission" date="2013-08" db="EMBL/GenBank/DDBJ databases">
        <title>Genome of Pontibacillus chungwhensis.</title>
        <authorList>
            <person name="Wang Q."/>
            <person name="Wang G."/>
        </authorList>
    </citation>
    <scope>NUCLEOTIDE SEQUENCE [LARGE SCALE GENOMIC DNA]</scope>
    <source>
        <strain evidence="7 8">BH030062</strain>
    </source>
</reference>
<dbReference type="AlphaFoldDB" id="A0A0A2UW59"/>
<keyword evidence="8" id="KW-1185">Reference proteome</keyword>
<evidence type="ECO:0000259" key="6">
    <source>
        <dbReference type="PROSITE" id="PS51645"/>
    </source>
</evidence>
<sequence>MLHVVWYKRDLRIGDHRPLQEAWREKEPILPLYVAEPSIWQESELSIRHLQFVKESLEDLQGAFERLGGSMFVTIAEMESVLGTIYESVGPFTLHAHEENGTPVTYERDKRVRQWMKDRGLLFHEYQHCGVVRGERSEELFKKDWKEFIETPVMNAPDSILTLDQEILPSTITTNMDTLLRFKIGGYRIKYGQQGGEGLAHETLESFLDGRFTRYKEELANPLASTNTCSRLSPYLAFGNISMRQVVQLTKEAIEQCDKSDDKKQLKAFNSKLEEHCRSIQWIEDHPQFACNSGNPTFDPSRDVWQEGFERWSRGETGFPIIDAAMRALIKTGWLNFRSRAMLLSFACHTLRMNWKEPADYLAGLFVDYEPGIHYKQVHLVVSPESMKRVCLYDPIKEGKKHDPEGRFVRQYVPELKHVPDSYIHEPWKYDGFFHLDYYGPIVDVGKANRHVRARMADVESSGDGLKKKEADKEGNEQIVFDLFTE</sequence>
<dbReference type="Gene3D" id="3.40.50.620">
    <property type="entry name" value="HUPs"/>
    <property type="match status" value="1"/>
</dbReference>
<evidence type="ECO:0000256" key="5">
    <source>
        <dbReference type="RuleBase" id="RU004182"/>
    </source>
</evidence>
<keyword evidence="7" id="KW-0456">Lyase</keyword>
<dbReference type="Gene3D" id="1.25.40.80">
    <property type="match status" value="1"/>
</dbReference>
<proteinExistence type="inferred from homology"/>
<dbReference type="eggNOG" id="COG0415">
    <property type="taxonomic scope" value="Bacteria"/>
</dbReference>
<accession>A0A0A2UW59</accession>
<feature type="domain" description="Photolyase/cryptochrome alpha/beta" evidence="6">
    <location>
        <begin position="1"/>
        <end position="131"/>
    </location>
</feature>
<dbReference type="GO" id="GO:0003904">
    <property type="term" value="F:deoxyribodipyrimidine photo-lyase activity"/>
    <property type="evidence" value="ECO:0007669"/>
    <property type="project" value="TreeGrafter"/>
</dbReference>
<evidence type="ECO:0000256" key="2">
    <source>
        <dbReference type="ARBA" id="ARBA00022827"/>
    </source>
</evidence>
<dbReference type="GO" id="GO:0006950">
    <property type="term" value="P:response to stress"/>
    <property type="evidence" value="ECO:0007669"/>
    <property type="project" value="UniProtKB-ARBA"/>
</dbReference>
<dbReference type="Pfam" id="PF00875">
    <property type="entry name" value="DNA_photolyase"/>
    <property type="match status" value="1"/>
</dbReference>
<dbReference type="PANTHER" id="PTHR11455:SF9">
    <property type="entry name" value="CRYPTOCHROME CIRCADIAN CLOCK 5 ISOFORM X1"/>
    <property type="match status" value="1"/>
</dbReference>
<dbReference type="EMBL" id="AVBG01000008">
    <property type="protein sequence ID" value="KGP90978.1"/>
    <property type="molecule type" value="Genomic_DNA"/>
</dbReference>
<keyword evidence="3 5" id="KW-0157">Chromophore</keyword>
<keyword evidence="1 4" id="KW-0285">Flavoprotein</keyword>
<dbReference type="Pfam" id="PF03441">
    <property type="entry name" value="FAD_binding_7"/>
    <property type="match status" value="1"/>
</dbReference>
<comment type="caution">
    <text evidence="7">The sequence shown here is derived from an EMBL/GenBank/DDBJ whole genome shotgun (WGS) entry which is preliminary data.</text>
</comment>
<feature type="binding site" evidence="4">
    <location>
        <position position="269"/>
    </location>
    <ligand>
        <name>FAD</name>
        <dbReference type="ChEBI" id="CHEBI:57692"/>
    </ligand>
</feature>
<evidence type="ECO:0000256" key="3">
    <source>
        <dbReference type="ARBA" id="ARBA00022991"/>
    </source>
</evidence>
<dbReference type="PROSITE" id="PS00394">
    <property type="entry name" value="DNA_PHOTOLYASES_1_1"/>
    <property type="match status" value="1"/>
</dbReference>
<keyword evidence="2 4" id="KW-0274">FAD</keyword>
<dbReference type="InterPro" id="IPR005101">
    <property type="entry name" value="Cryptochr/Photolyase_FAD-bd"/>
</dbReference>
<dbReference type="InterPro" id="IPR006050">
    <property type="entry name" value="DNA_photolyase_N"/>
</dbReference>
<dbReference type="PROSITE" id="PS51645">
    <property type="entry name" value="PHR_CRY_ALPHA_BETA"/>
    <property type="match status" value="1"/>
</dbReference>
<dbReference type="InterPro" id="IPR036134">
    <property type="entry name" value="Crypto/Photolyase_FAD-like_sf"/>
</dbReference>